<proteinExistence type="predicted"/>
<dbReference type="PANTHER" id="PTHR36511">
    <property type="entry name" value="MERR FAMILY BACTERIAL REGULATORY PROTEIN"/>
    <property type="match status" value="1"/>
</dbReference>
<evidence type="ECO:0000256" key="2">
    <source>
        <dbReference type="ARBA" id="ARBA00023125"/>
    </source>
</evidence>
<dbReference type="EMBL" id="JBHSCW010000001">
    <property type="protein sequence ID" value="MFC4350472.1"/>
    <property type="molecule type" value="Genomic_DNA"/>
</dbReference>
<evidence type="ECO:0000313" key="5">
    <source>
        <dbReference type="EMBL" id="MFC4350472.1"/>
    </source>
</evidence>
<dbReference type="InterPro" id="IPR052359">
    <property type="entry name" value="HTH-type_reg/antitoxin"/>
</dbReference>
<dbReference type="PANTHER" id="PTHR36511:SF4">
    <property type="entry name" value="ANTITOXIN MQSA"/>
    <property type="match status" value="1"/>
</dbReference>
<keyword evidence="1" id="KW-0805">Transcription regulation</keyword>
<dbReference type="CDD" id="cd00093">
    <property type="entry name" value="HTH_XRE"/>
    <property type="match status" value="1"/>
</dbReference>
<comment type="caution">
    <text evidence="5">The sequence shown here is derived from an EMBL/GenBank/DDBJ whole genome shotgun (WGS) entry which is preliminary data.</text>
</comment>
<dbReference type="Gene3D" id="1.10.260.40">
    <property type="entry name" value="lambda repressor-like DNA-binding domains"/>
    <property type="match status" value="1"/>
</dbReference>
<evidence type="ECO:0000256" key="3">
    <source>
        <dbReference type="ARBA" id="ARBA00023163"/>
    </source>
</evidence>
<evidence type="ECO:0000313" key="6">
    <source>
        <dbReference type="Proteomes" id="UP001595799"/>
    </source>
</evidence>
<reference evidence="6" key="1">
    <citation type="journal article" date="2019" name="Int. J. Syst. Evol. Microbiol.">
        <title>The Global Catalogue of Microorganisms (GCM) 10K type strain sequencing project: providing services to taxonomists for standard genome sequencing and annotation.</title>
        <authorList>
            <consortium name="The Broad Institute Genomics Platform"/>
            <consortium name="The Broad Institute Genome Sequencing Center for Infectious Disease"/>
            <person name="Wu L."/>
            <person name="Ma J."/>
        </authorList>
    </citation>
    <scope>NUCLEOTIDE SEQUENCE [LARGE SCALE GENOMIC DNA]</scope>
    <source>
        <strain evidence="6">CECT 8472</strain>
    </source>
</reference>
<dbReference type="Pfam" id="PF01381">
    <property type="entry name" value="HTH_3"/>
    <property type="match status" value="1"/>
</dbReference>
<name>A0ABV8UI54_9PROT</name>
<organism evidence="5 6">
    <name type="scientific">Fodinicurvata halophila</name>
    <dbReference type="NCBI Taxonomy" id="1419723"/>
    <lineage>
        <taxon>Bacteria</taxon>
        <taxon>Pseudomonadati</taxon>
        <taxon>Pseudomonadota</taxon>
        <taxon>Alphaproteobacteria</taxon>
        <taxon>Rhodospirillales</taxon>
        <taxon>Rhodovibrionaceae</taxon>
        <taxon>Fodinicurvata</taxon>
    </lineage>
</organism>
<dbReference type="RefSeq" id="WP_382420808.1">
    <property type="nucleotide sequence ID" value="NZ_JBHSCW010000001.1"/>
</dbReference>
<feature type="domain" description="HTH cro/C1-type" evidence="4">
    <location>
        <begin position="38"/>
        <end position="73"/>
    </location>
</feature>
<sequence>MTKAFEKIKSGLEDAEAYLVGNVDGAKVHQIDVPDPDVAAIRAKTGLSQTVFARSIGVAPGTLRGWEQGRRHPEGPARVLLALIDKRPGIVQEELEDA</sequence>
<evidence type="ECO:0000256" key="1">
    <source>
        <dbReference type="ARBA" id="ARBA00023015"/>
    </source>
</evidence>
<gene>
    <name evidence="5" type="ORF">ACFOW6_02820</name>
</gene>
<dbReference type="SUPFAM" id="SSF47413">
    <property type="entry name" value="lambda repressor-like DNA-binding domains"/>
    <property type="match status" value="1"/>
</dbReference>
<dbReference type="Proteomes" id="UP001595799">
    <property type="component" value="Unassembled WGS sequence"/>
</dbReference>
<accession>A0ABV8UI54</accession>
<keyword evidence="3" id="KW-0804">Transcription</keyword>
<keyword evidence="6" id="KW-1185">Reference proteome</keyword>
<keyword evidence="2" id="KW-0238">DNA-binding</keyword>
<evidence type="ECO:0000259" key="4">
    <source>
        <dbReference type="PROSITE" id="PS50943"/>
    </source>
</evidence>
<dbReference type="InterPro" id="IPR010982">
    <property type="entry name" value="Lambda_DNA-bd_dom_sf"/>
</dbReference>
<dbReference type="PROSITE" id="PS50943">
    <property type="entry name" value="HTH_CROC1"/>
    <property type="match status" value="1"/>
</dbReference>
<protein>
    <submittedName>
        <fullName evidence="5">Helix-turn-helix domain-containing protein</fullName>
    </submittedName>
</protein>
<dbReference type="InterPro" id="IPR001387">
    <property type="entry name" value="Cro/C1-type_HTH"/>
</dbReference>